<evidence type="ECO:0000256" key="6">
    <source>
        <dbReference type="ARBA" id="ARBA00022882"/>
    </source>
</evidence>
<evidence type="ECO:0000313" key="15">
    <source>
        <dbReference type="Proteomes" id="UP000739180"/>
    </source>
</evidence>
<accession>A0ABY2XLE6</accession>
<dbReference type="PANTHER" id="PTHR11537">
    <property type="entry name" value="VOLTAGE-GATED POTASSIUM CHANNEL"/>
    <property type="match status" value="1"/>
</dbReference>
<protein>
    <submittedName>
        <fullName evidence="14">Ion transporter</fullName>
    </submittedName>
</protein>
<dbReference type="EMBL" id="VCQT01000036">
    <property type="protein sequence ID" value="TMW12119.1"/>
    <property type="molecule type" value="Genomic_DNA"/>
</dbReference>
<keyword evidence="8 12" id="KW-1133">Transmembrane helix</keyword>
<evidence type="ECO:0000313" key="14">
    <source>
        <dbReference type="EMBL" id="TMW12119.1"/>
    </source>
</evidence>
<name>A0ABY2XLE6_9GAMM</name>
<keyword evidence="7" id="KW-0630">Potassium</keyword>
<dbReference type="Gene3D" id="1.10.287.70">
    <property type="match status" value="1"/>
</dbReference>
<dbReference type="SUPFAM" id="SSF81324">
    <property type="entry name" value="Voltage-gated potassium channels"/>
    <property type="match status" value="1"/>
</dbReference>
<keyword evidence="5" id="KW-0631">Potassium channel</keyword>
<evidence type="ECO:0000256" key="1">
    <source>
        <dbReference type="ARBA" id="ARBA00004141"/>
    </source>
</evidence>
<keyword evidence="15" id="KW-1185">Reference proteome</keyword>
<dbReference type="InterPro" id="IPR005821">
    <property type="entry name" value="Ion_trans_dom"/>
</dbReference>
<sequence>MQERGNAVYQAFMLALSIYVLAALILEAFLVKDDAIADVLRYMDLVVCLFFLLDFFFNLITAPSKRAYLKWGWIDFVSSIPALDTLRWGRLSRVIRIVRFFRSLRSLRQIYTAFREDRIQSLTLIVVLLTFLSYSICASLILYFERGLNPELDTAGDALWWALLNVMNAKITIASVVTREGQVMTMVLNKIGLLLFAYFNALIVAWLVNKRREGAGRSSA</sequence>
<dbReference type="Gene3D" id="1.20.120.350">
    <property type="entry name" value="Voltage-gated potassium channels. Chain C"/>
    <property type="match status" value="1"/>
</dbReference>
<keyword evidence="11" id="KW-0407">Ion channel</keyword>
<organism evidence="14 15">
    <name type="scientific">Alloalcanivorax gelatiniphagus</name>
    <dbReference type="NCBI Taxonomy" id="1194167"/>
    <lineage>
        <taxon>Bacteria</taxon>
        <taxon>Pseudomonadati</taxon>
        <taxon>Pseudomonadota</taxon>
        <taxon>Gammaproteobacteria</taxon>
        <taxon>Oceanospirillales</taxon>
        <taxon>Alcanivoracaceae</taxon>
        <taxon>Alloalcanivorax</taxon>
    </lineage>
</organism>
<keyword evidence="2" id="KW-0813">Transport</keyword>
<evidence type="ECO:0000256" key="3">
    <source>
        <dbReference type="ARBA" id="ARBA00022538"/>
    </source>
</evidence>
<reference evidence="14 15" key="1">
    <citation type="submission" date="2019-05" db="EMBL/GenBank/DDBJ databases">
        <title>Genome of Alcanivorax gelatiniphagus, an oil degrading marine bacteria.</title>
        <authorList>
            <person name="Kwon K.K."/>
        </authorList>
    </citation>
    <scope>NUCLEOTIDE SEQUENCE [LARGE SCALE GENOMIC DNA]</scope>
    <source>
        <strain evidence="14 15">MEBiC 08158</strain>
    </source>
</reference>
<comment type="caution">
    <text evidence="14">The sequence shown here is derived from an EMBL/GenBank/DDBJ whole genome shotgun (WGS) entry which is preliminary data.</text>
</comment>
<feature type="transmembrane region" description="Helical" evidence="12">
    <location>
        <begin position="191"/>
        <end position="208"/>
    </location>
</feature>
<dbReference type="InterPro" id="IPR027359">
    <property type="entry name" value="Volt_channel_dom_sf"/>
</dbReference>
<keyword evidence="10 12" id="KW-0472">Membrane</keyword>
<comment type="subcellular location">
    <subcellularLocation>
        <location evidence="1">Membrane</location>
        <topology evidence="1">Multi-pass membrane protein</topology>
    </subcellularLocation>
</comment>
<evidence type="ECO:0000256" key="2">
    <source>
        <dbReference type="ARBA" id="ARBA00022448"/>
    </source>
</evidence>
<dbReference type="Proteomes" id="UP000739180">
    <property type="component" value="Unassembled WGS sequence"/>
</dbReference>
<evidence type="ECO:0000256" key="12">
    <source>
        <dbReference type="SAM" id="Phobius"/>
    </source>
</evidence>
<evidence type="ECO:0000259" key="13">
    <source>
        <dbReference type="Pfam" id="PF00520"/>
    </source>
</evidence>
<dbReference type="PANTHER" id="PTHR11537:SF252">
    <property type="entry name" value="POTASSIUM VOLTAGE-GATED CHANNEL PROTEIN SHAW"/>
    <property type="match status" value="1"/>
</dbReference>
<evidence type="ECO:0000256" key="10">
    <source>
        <dbReference type="ARBA" id="ARBA00023136"/>
    </source>
</evidence>
<proteinExistence type="predicted"/>
<dbReference type="Pfam" id="PF00520">
    <property type="entry name" value="Ion_trans"/>
    <property type="match status" value="1"/>
</dbReference>
<evidence type="ECO:0000256" key="8">
    <source>
        <dbReference type="ARBA" id="ARBA00022989"/>
    </source>
</evidence>
<gene>
    <name evidence="14" type="ORF">FGS76_11525</name>
</gene>
<evidence type="ECO:0000256" key="7">
    <source>
        <dbReference type="ARBA" id="ARBA00022958"/>
    </source>
</evidence>
<keyword evidence="4 12" id="KW-0812">Transmembrane</keyword>
<evidence type="ECO:0000256" key="4">
    <source>
        <dbReference type="ARBA" id="ARBA00022692"/>
    </source>
</evidence>
<feature type="transmembrane region" description="Helical" evidence="12">
    <location>
        <begin position="42"/>
        <end position="60"/>
    </location>
</feature>
<dbReference type="InterPro" id="IPR028325">
    <property type="entry name" value="VG_K_chnl"/>
</dbReference>
<evidence type="ECO:0000256" key="11">
    <source>
        <dbReference type="ARBA" id="ARBA00023303"/>
    </source>
</evidence>
<feature type="domain" description="Ion transport" evidence="13">
    <location>
        <begin position="8"/>
        <end position="205"/>
    </location>
</feature>
<feature type="transmembrane region" description="Helical" evidence="12">
    <location>
        <begin position="122"/>
        <end position="144"/>
    </location>
</feature>
<feature type="transmembrane region" description="Helical" evidence="12">
    <location>
        <begin position="7"/>
        <end position="30"/>
    </location>
</feature>
<evidence type="ECO:0000256" key="9">
    <source>
        <dbReference type="ARBA" id="ARBA00023065"/>
    </source>
</evidence>
<evidence type="ECO:0000256" key="5">
    <source>
        <dbReference type="ARBA" id="ARBA00022826"/>
    </source>
</evidence>
<keyword evidence="6" id="KW-0851">Voltage-gated channel</keyword>
<keyword evidence="3" id="KW-0633">Potassium transport</keyword>
<keyword evidence="9" id="KW-0406">Ion transport</keyword>
<dbReference type="RefSeq" id="WP_138772793.1">
    <property type="nucleotide sequence ID" value="NZ_JBHSSX010000008.1"/>
</dbReference>